<evidence type="ECO:0000313" key="14">
    <source>
        <dbReference type="Proteomes" id="UP000430564"/>
    </source>
</evidence>
<dbReference type="EMBL" id="WEHX01000023">
    <property type="protein sequence ID" value="KAB7661121.1"/>
    <property type="molecule type" value="Genomic_DNA"/>
</dbReference>
<evidence type="ECO:0000256" key="11">
    <source>
        <dbReference type="ARBA" id="ARBA00023136"/>
    </source>
</evidence>
<comment type="caution">
    <text evidence="13">The sequence shown here is derived from an EMBL/GenBank/DDBJ whole genome shotgun (WGS) entry which is preliminary data.</text>
</comment>
<dbReference type="Pfam" id="PF04995">
    <property type="entry name" value="CcmD"/>
    <property type="match status" value="1"/>
</dbReference>
<name>A0A6I1ETY7_9BURK</name>
<dbReference type="NCBIfam" id="TIGR03141">
    <property type="entry name" value="cytochro_ccmD"/>
    <property type="match status" value="1"/>
</dbReference>
<dbReference type="InterPro" id="IPR007078">
    <property type="entry name" value="Haem_export_protD_CcmD"/>
</dbReference>
<dbReference type="GO" id="GO:0017004">
    <property type="term" value="P:cytochrome complex assembly"/>
    <property type="evidence" value="ECO:0007669"/>
    <property type="project" value="UniProtKB-KW"/>
</dbReference>
<sequence>MSNWNSFADFIHMNGHGYYVWCAYGAFTAGVIYELWSLITRRRAICRRIMREARAAEITLEK</sequence>
<dbReference type="AlphaFoldDB" id="A0A6I1ETY7"/>
<comment type="subcellular location">
    <subcellularLocation>
        <location evidence="2 12">Cell inner membrane</location>
        <topology evidence="2 12">Single-pass membrane protein</topology>
    </subcellularLocation>
</comment>
<feature type="transmembrane region" description="Helical" evidence="12">
    <location>
        <begin position="18"/>
        <end position="39"/>
    </location>
</feature>
<gene>
    <name evidence="13" type="primary">ccmD</name>
    <name evidence="13" type="ORF">GBM95_05160</name>
</gene>
<organism evidence="13 14">
    <name type="scientific">Sutterella seckii</name>
    <dbReference type="NCBI Taxonomy" id="1944635"/>
    <lineage>
        <taxon>Bacteria</taxon>
        <taxon>Pseudomonadati</taxon>
        <taxon>Pseudomonadota</taxon>
        <taxon>Betaproteobacteria</taxon>
        <taxon>Burkholderiales</taxon>
        <taxon>Sutterellaceae</taxon>
        <taxon>Sutterella</taxon>
    </lineage>
</organism>
<dbReference type="Proteomes" id="UP000430564">
    <property type="component" value="Unassembled WGS sequence"/>
</dbReference>
<dbReference type="OrthoDB" id="9815607at2"/>
<keyword evidence="10 12" id="KW-1133">Transmembrane helix</keyword>
<evidence type="ECO:0000256" key="2">
    <source>
        <dbReference type="ARBA" id="ARBA00004377"/>
    </source>
</evidence>
<keyword evidence="5 12" id="KW-0813">Transport</keyword>
<reference evidence="13 14" key="1">
    <citation type="submission" date="2019-10" db="EMBL/GenBank/DDBJ databases">
        <title>Genome diversity of Sutterella seckii.</title>
        <authorList>
            <person name="Chaplin A.V."/>
            <person name="Sokolova S.R."/>
            <person name="Mosin K.A."/>
            <person name="Ivanova E.L."/>
            <person name="Kochetkova T.O."/>
            <person name="Goltsov A.Y."/>
            <person name="Trofimov D.Y."/>
            <person name="Efimov B.A."/>
        </authorList>
    </citation>
    <scope>NUCLEOTIDE SEQUENCE [LARGE SCALE GENOMIC DNA]</scope>
    <source>
        <strain evidence="13 14">ASD393</strain>
    </source>
</reference>
<evidence type="ECO:0000256" key="12">
    <source>
        <dbReference type="RuleBase" id="RU363101"/>
    </source>
</evidence>
<evidence type="ECO:0000256" key="8">
    <source>
        <dbReference type="ARBA" id="ARBA00022692"/>
    </source>
</evidence>
<evidence type="ECO:0000256" key="6">
    <source>
        <dbReference type="ARBA" id="ARBA00022475"/>
    </source>
</evidence>
<evidence type="ECO:0000256" key="1">
    <source>
        <dbReference type="ARBA" id="ARBA00002442"/>
    </source>
</evidence>
<comment type="function">
    <text evidence="1 12">Required for the export of heme to the periplasm for the biogenesis of c-type cytochromes.</text>
</comment>
<keyword evidence="7 12" id="KW-0997">Cell inner membrane</keyword>
<dbReference type="GO" id="GO:0015886">
    <property type="term" value="P:heme transport"/>
    <property type="evidence" value="ECO:0007669"/>
    <property type="project" value="InterPro"/>
</dbReference>
<evidence type="ECO:0000256" key="9">
    <source>
        <dbReference type="ARBA" id="ARBA00022748"/>
    </source>
</evidence>
<evidence type="ECO:0000256" key="5">
    <source>
        <dbReference type="ARBA" id="ARBA00022448"/>
    </source>
</evidence>
<protein>
    <recommendedName>
        <fullName evidence="4 12">Heme exporter protein D</fullName>
    </recommendedName>
</protein>
<dbReference type="GO" id="GO:0005886">
    <property type="term" value="C:plasma membrane"/>
    <property type="evidence" value="ECO:0007669"/>
    <property type="project" value="UniProtKB-SubCell"/>
</dbReference>
<accession>A0A6I1ETY7</accession>
<evidence type="ECO:0000256" key="3">
    <source>
        <dbReference type="ARBA" id="ARBA00008741"/>
    </source>
</evidence>
<evidence type="ECO:0000256" key="4">
    <source>
        <dbReference type="ARBA" id="ARBA00016461"/>
    </source>
</evidence>
<evidence type="ECO:0000256" key="10">
    <source>
        <dbReference type="ARBA" id="ARBA00022989"/>
    </source>
</evidence>
<keyword evidence="11 12" id="KW-0472">Membrane</keyword>
<keyword evidence="6 12" id="KW-1003">Cell membrane</keyword>
<keyword evidence="8 12" id="KW-0812">Transmembrane</keyword>
<evidence type="ECO:0000256" key="7">
    <source>
        <dbReference type="ARBA" id="ARBA00022519"/>
    </source>
</evidence>
<comment type="similarity">
    <text evidence="3 12">Belongs to the CcmD/CycX/HelD family.</text>
</comment>
<proteinExistence type="inferred from homology"/>
<evidence type="ECO:0000313" key="13">
    <source>
        <dbReference type="EMBL" id="KAB7661121.1"/>
    </source>
</evidence>
<keyword evidence="9 12" id="KW-0201">Cytochrome c-type biogenesis</keyword>
<dbReference type="RefSeq" id="WP_152158114.1">
    <property type="nucleotide sequence ID" value="NZ_WEHX01000023.1"/>
</dbReference>